<organism evidence="1 2">
    <name type="scientific">Thelephora ganbajun</name>
    <name type="common">Ganba fungus</name>
    <dbReference type="NCBI Taxonomy" id="370292"/>
    <lineage>
        <taxon>Eukaryota</taxon>
        <taxon>Fungi</taxon>
        <taxon>Dikarya</taxon>
        <taxon>Basidiomycota</taxon>
        <taxon>Agaricomycotina</taxon>
        <taxon>Agaricomycetes</taxon>
        <taxon>Thelephorales</taxon>
        <taxon>Thelephoraceae</taxon>
        <taxon>Thelephora</taxon>
    </lineage>
</organism>
<sequence length="151" mass="16065">MGVSPTNPQGLTTDPPIEASPNNRLHSASTFFEIPVDGPPYLVSQGNFSYGFTELLPATSLFEDGQRGVGTIREQKINVEVNTEYRDPSIFDWARVCIIGGENTEDGTQGAGVASPTTSGELTRDSVFSKVGVMVQIPVASVATPKGTNFI</sequence>
<evidence type="ECO:0000313" key="2">
    <source>
        <dbReference type="Proteomes" id="UP000886501"/>
    </source>
</evidence>
<accession>A0ACB6ZEE3</accession>
<dbReference type="Proteomes" id="UP000886501">
    <property type="component" value="Unassembled WGS sequence"/>
</dbReference>
<gene>
    <name evidence="1" type="ORF">BDM02DRAFT_3187703</name>
</gene>
<comment type="caution">
    <text evidence="1">The sequence shown here is derived from an EMBL/GenBank/DDBJ whole genome shotgun (WGS) entry which is preliminary data.</text>
</comment>
<protein>
    <submittedName>
        <fullName evidence="1">Uncharacterized protein</fullName>
    </submittedName>
</protein>
<reference evidence="1" key="1">
    <citation type="submission" date="2019-10" db="EMBL/GenBank/DDBJ databases">
        <authorList>
            <consortium name="DOE Joint Genome Institute"/>
            <person name="Kuo A."/>
            <person name="Miyauchi S."/>
            <person name="Kiss E."/>
            <person name="Drula E."/>
            <person name="Kohler A."/>
            <person name="Sanchez-Garcia M."/>
            <person name="Andreopoulos B."/>
            <person name="Barry K.W."/>
            <person name="Bonito G."/>
            <person name="Buee M."/>
            <person name="Carver A."/>
            <person name="Chen C."/>
            <person name="Cichocki N."/>
            <person name="Clum A."/>
            <person name="Culley D."/>
            <person name="Crous P.W."/>
            <person name="Fauchery L."/>
            <person name="Girlanda M."/>
            <person name="Hayes R."/>
            <person name="Keri Z."/>
            <person name="Labutti K."/>
            <person name="Lipzen A."/>
            <person name="Lombard V."/>
            <person name="Magnuson J."/>
            <person name="Maillard F."/>
            <person name="Morin E."/>
            <person name="Murat C."/>
            <person name="Nolan M."/>
            <person name="Ohm R."/>
            <person name="Pangilinan J."/>
            <person name="Pereira M."/>
            <person name="Perotto S."/>
            <person name="Peter M."/>
            <person name="Riley R."/>
            <person name="Sitrit Y."/>
            <person name="Stielow B."/>
            <person name="Szollosi G."/>
            <person name="Zifcakova L."/>
            <person name="Stursova M."/>
            <person name="Spatafora J.W."/>
            <person name="Tedersoo L."/>
            <person name="Vaario L.-M."/>
            <person name="Yamada A."/>
            <person name="Yan M."/>
            <person name="Wang P."/>
            <person name="Xu J."/>
            <person name="Bruns T."/>
            <person name="Baldrian P."/>
            <person name="Vilgalys R."/>
            <person name="Henrissat B."/>
            <person name="Grigoriev I.V."/>
            <person name="Hibbett D."/>
            <person name="Nagy L.G."/>
            <person name="Martin F.M."/>
        </authorList>
    </citation>
    <scope>NUCLEOTIDE SEQUENCE</scope>
    <source>
        <strain evidence="1">P2</strain>
    </source>
</reference>
<proteinExistence type="predicted"/>
<evidence type="ECO:0000313" key="1">
    <source>
        <dbReference type="EMBL" id="KAF9647708.1"/>
    </source>
</evidence>
<dbReference type="EMBL" id="MU118027">
    <property type="protein sequence ID" value="KAF9647708.1"/>
    <property type="molecule type" value="Genomic_DNA"/>
</dbReference>
<reference evidence="1" key="2">
    <citation type="journal article" date="2020" name="Nat. Commun.">
        <title>Large-scale genome sequencing of mycorrhizal fungi provides insights into the early evolution of symbiotic traits.</title>
        <authorList>
            <person name="Miyauchi S."/>
            <person name="Kiss E."/>
            <person name="Kuo A."/>
            <person name="Drula E."/>
            <person name="Kohler A."/>
            <person name="Sanchez-Garcia M."/>
            <person name="Morin E."/>
            <person name="Andreopoulos B."/>
            <person name="Barry K.W."/>
            <person name="Bonito G."/>
            <person name="Buee M."/>
            <person name="Carver A."/>
            <person name="Chen C."/>
            <person name="Cichocki N."/>
            <person name="Clum A."/>
            <person name="Culley D."/>
            <person name="Crous P.W."/>
            <person name="Fauchery L."/>
            <person name="Girlanda M."/>
            <person name="Hayes R.D."/>
            <person name="Keri Z."/>
            <person name="LaButti K."/>
            <person name="Lipzen A."/>
            <person name="Lombard V."/>
            <person name="Magnuson J."/>
            <person name="Maillard F."/>
            <person name="Murat C."/>
            <person name="Nolan M."/>
            <person name="Ohm R.A."/>
            <person name="Pangilinan J."/>
            <person name="Pereira M.F."/>
            <person name="Perotto S."/>
            <person name="Peter M."/>
            <person name="Pfister S."/>
            <person name="Riley R."/>
            <person name="Sitrit Y."/>
            <person name="Stielow J.B."/>
            <person name="Szollosi G."/>
            <person name="Zifcakova L."/>
            <person name="Stursova M."/>
            <person name="Spatafora J.W."/>
            <person name="Tedersoo L."/>
            <person name="Vaario L.M."/>
            <person name="Yamada A."/>
            <person name="Yan M."/>
            <person name="Wang P."/>
            <person name="Xu J."/>
            <person name="Bruns T."/>
            <person name="Baldrian P."/>
            <person name="Vilgalys R."/>
            <person name="Dunand C."/>
            <person name="Henrissat B."/>
            <person name="Grigoriev I.V."/>
            <person name="Hibbett D."/>
            <person name="Nagy L.G."/>
            <person name="Martin F.M."/>
        </authorList>
    </citation>
    <scope>NUCLEOTIDE SEQUENCE</scope>
    <source>
        <strain evidence="1">P2</strain>
    </source>
</reference>
<keyword evidence="2" id="KW-1185">Reference proteome</keyword>
<name>A0ACB6ZEE3_THEGA</name>